<dbReference type="AlphaFoldDB" id="H9EBC6"/>
<keyword evidence="2" id="KW-0496">Mitochondrion</keyword>
<geneLocation type="mitochondrion" evidence="2"/>
<evidence type="ECO:0000256" key="1">
    <source>
        <dbReference type="SAM" id="MobiDB-lite"/>
    </source>
</evidence>
<evidence type="ECO:0000313" key="2">
    <source>
        <dbReference type="EMBL" id="AFD04109.1"/>
    </source>
</evidence>
<protein>
    <submittedName>
        <fullName evidence="2">Uncharacterized protein</fullName>
    </submittedName>
</protein>
<reference evidence="2" key="1">
    <citation type="journal article" date="2012" name="Mol. Biol. Evol.">
        <title>Group I Intron-Mediated Trans-splicing in Mitochondria of Gigaspora rosea and a Robust Phylogenetic Affiliation of Arbuscular Mycorrhizal Fungi with Mortierellales.</title>
        <authorList>
            <person name="Nadimi M."/>
            <person name="Beaudet D."/>
            <person name="Forget L."/>
            <person name="Hijri M."/>
            <person name="Lang B.F."/>
        </authorList>
    </citation>
    <scope>NUCLEOTIDE SEQUENCE</scope>
    <source>
        <strain evidence="2">DAOM 194757</strain>
    </source>
</reference>
<feature type="compositionally biased region" description="Basic and acidic residues" evidence="1">
    <location>
        <begin position="120"/>
        <end position="131"/>
    </location>
</feature>
<proteinExistence type="predicted"/>
<name>H9EBC6_9GLOM</name>
<accession>H9EBC6</accession>
<gene>
    <name evidence="2" type="primary">orf141</name>
</gene>
<feature type="region of interest" description="Disordered" evidence="1">
    <location>
        <begin position="113"/>
        <end position="141"/>
    </location>
</feature>
<organism evidence="2">
    <name type="scientific">Gigaspora rosea</name>
    <dbReference type="NCBI Taxonomy" id="44941"/>
    <lineage>
        <taxon>Eukaryota</taxon>
        <taxon>Fungi</taxon>
        <taxon>Fungi incertae sedis</taxon>
        <taxon>Mucoromycota</taxon>
        <taxon>Glomeromycotina</taxon>
        <taxon>Glomeromycetes</taxon>
        <taxon>Diversisporales</taxon>
        <taxon>Gigasporaceae</taxon>
        <taxon>Gigaspora</taxon>
    </lineage>
</organism>
<dbReference type="RefSeq" id="YP_005352667.1">
    <property type="nucleotide sequence ID" value="NC_016985.1"/>
</dbReference>
<dbReference type="GeneID" id="11934919"/>
<dbReference type="EMBL" id="JQ693395">
    <property type="protein sequence ID" value="AFD04109.1"/>
    <property type="molecule type" value="Genomic_DNA"/>
</dbReference>
<sequence>MQIADKYDIEVGTMNLEKRLGHLNVSIDEFIYFIEEMKELGYPGKLPASELLSYIWDAKKELRKWDKQTTALVDPKELSREDLLKNFSVAEIQRPNRTTYVQLQNNFKRVHYPRNQLHPRKSDNQGNEKGKAPKVKINIAS</sequence>